<organism evidence="2 3">
    <name type="scientific">Polaribacter atrinae</name>
    <dbReference type="NCBI Taxonomy" id="1333662"/>
    <lineage>
        <taxon>Bacteria</taxon>
        <taxon>Pseudomonadati</taxon>
        <taxon>Bacteroidota</taxon>
        <taxon>Flavobacteriia</taxon>
        <taxon>Flavobacteriales</taxon>
        <taxon>Flavobacteriaceae</taxon>
    </lineage>
</organism>
<keyword evidence="1" id="KW-0812">Transmembrane</keyword>
<accession>A0A176TFP0</accession>
<feature type="transmembrane region" description="Helical" evidence="1">
    <location>
        <begin position="21"/>
        <end position="39"/>
    </location>
</feature>
<gene>
    <name evidence="2" type="ORF">LPB303_00290</name>
</gene>
<evidence type="ECO:0000256" key="1">
    <source>
        <dbReference type="SAM" id="Phobius"/>
    </source>
</evidence>
<protein>
    <submittedName>
        <fullName evidence="2">Uncharacterized protein</fullName>
    </submittedName>
</protein>
<comment type="caution">
    <text evidence="2">The sequence shown here is derived from an EMBL/GenBank/DDBJ whole genome shotgun (WGS) entry which is preliminary data.</text>
</comment>
<reference evidence="2 3" key="1">
    <citation type="submission" date="2016-02" db="EMBL/GenBank/DDBJ databases">
        <title>Draft genome sequence of Polaribacter atrinae KACC17473.</title>
        <authorList>
            <person name="Shin S.-K."/>
            <person name="Yi H."/>
        </authorList>
    </citation>
    <scope>NUCLEOTIDE SEQUENCE [LARGE SCALE GENOMIC DNA]</scope>
    <source>
        <strain evidence="2 3">KACC 17473</strain>
    </source>
</reference>
<evidence type="ECO:0000313" key="2">
    <source>
        <dbReference type="EMBL" id="OAD46728.1"/>
    </source>
</evidence>
<evidence type="ECO:0000313" key="3">
    <source>
        <dbReference type="Proteomes" id="UP000076923"/>
    </source>
</evidence>
<dbReference type="EMBL" id="LVWE01000001">
    <property type="protein sequence ID" value="OAD46728.1"/>
    <property type="molecule type" value="Genomic_DNA"/>
</dbReference>
<dbReference type="OrthoDB" id="1433457at2"/>
<proteinExistence type="predicted"/>
<name>A0A176TFP0_9FLAO</name>
<sequence length="236" mass="27486">MVFDTITTEEKFFNFEHPKTYTYLGLTIGMFAFVIISINKVYLEFDFIETIFYPVAVISFITFIASVFFTMFSKEDILINYTGYLKITSDEFIIDKEKINFTDVISIKLSVDDYEGRAKNTHSSIRPMYSIGVNNFVEIATDDKKIEKQIQICSLRETHLISDFLSAQIVKNKFTKANPKQLIAIFTDKFKKTTAARNYIAEQIKNKKIKTVEGLLLMNYSSDEEVKELRKKYNFN</sequence>
<feature type="transmembrane region" description="Helical" evidence="1">
    <location>
        <begin position="51"/>
        <end position="72"/>
    </location>
</feature>
<dbReference type="RefSeq" id="WP_068446956.1">
    <property type="nucleotide sequence ID" value="NZ_CP150660.1"/>
</dbReference>
<keyword evidence="1" id="KW-0472">Membrane</keyword>
<keyword evidence="1" id="KW-1133">Transmembrane helix</keyword>
<dbReference type="STRING" id="1333662.LPB303_00290"/>
<dbReference type="AlphaFoldDB" id="A0A176TFP0"/>
<keyword evidence="3" id="KW-1185">Reference proteome</keyword>
<dbReference type="Proteomes" id="UP000076923">
    <property type="component" value="Unassembled WGS sequence"/>
</dbReference>